<keyword evidence="2" id="KW-1015">Disulfide bond</keyword>
<dbReference type="EMBL" id="CP042266">
    <property type="protein sequence ID" value="QDY79402.1"/>
    <property type="molecule type" value="Genomic_DNA"/>
</dbReference>
<dbReference type="InterPro" id="IPR018114">
    <property type="entry name" value="TRYPSIN_HIS"/>
</dbReference>
<name>A0A5B8ILH2_9ACTN</name>
<dbReference type="PANTHER" id="PTHR24276">
    <property type="entry name" value="POLYSERASE-RELATED"/>
    <property type="match status" value="1"/>
</dbReference>
<dbReference type="PROSITE" id="PS00134">
    <property type="entry name" value="TRYPSIN_HIS"/>
    <property type="match status" value="1"/>
</dbReference>
<feature type="signal peptide" evidence="4">
    <location>
        <begin position="1"/>
        <end position="16"/>
    </location>
</feature>
<dbReference type="KEGG" id="sqz:FQU76_25965"/>
<dbReference type="InterPro" id="IPR001254">
    <property type="entry name" value="Trypsin_dom"/>
</dbReference>
<dbReference type="SMART" id="SM00020">
    <property type="entry name" value="Tryp_SPc"/>
    <property type="match status" value="1"/>
</dbReference>
<keyword evidence="3" id="KW-0378">Hydrolase</keyword>
<dbReference type="PROSITE" id="PS50240">
    <property type="entry name" value="TRYPSIN_DOM"/>
    <property type="match status" value="1"/>
</dbReference>
<accession>A0A5B8ILH2</accession>
<dbReference type="PROSITE" id="PS00135">
    <property type="entry name" value="TRYPSIN_SER"/>
    <property type="match status" value="1"/>
</dbReference>
<dbReference type="InterPro" id="IPR043504">
    <property type="entry name" value="Peptidase_S1_PA_chymotrypsin"/>
</dbReference>
<feature type="chain" id="PRO_5038634524" evidence="4">
    <location>
        <begin position="17"/>
        <end position="271"/>
    </location>
</feature>
<dbReference type="RefSeq" id="WP_146482693.1">
    <property type="nucleotide sequence ID" value="NZ_CP042266.1"/>
</dbReference>
<reference evidence="6 7" key="1">
    <citation type="submission" date="2019-07" db="EMBL/GenBank/DDBJ databases">
        <authorList>
            <person name="Zhu P."/>
        </authorList>
    </citation>
    <scope>NUCLEOTIDE SEQUENCE [LARGE SCALE GENOMIC DNA]</scope>
    <source>
        <strain evidence="6 7">SSL-25</strain>
    </source>
</reference>
<dbReference type="Pfam" id="PF00089">
    <property type="entry name" value="Trypsin"/>
    <property type="match status" value="1"/>
</dbReference>
<dbReference type="SUPFAM" id="SSF50494">
    <property type="entry name" value="Trypsin-like serine proteases"/>
    <property type="match status" value="1"/>
</dbReference>
<dbReference type="InterPro" id="IPR033116">
    <property type="entry name" value="TRYPSIN_SER"/>
</dbReference>
<evidence type="ECO:0000256" key="2">
    <source>
        <dbReference type="ARBA" id="ARBA00023157"/>
    </source>
</evidence>
<dbReference type="PANTHER" id="PTHR24276:SF98">
    <property type="entry name" value="FI18310P1-RELATED"/>
    <property type="match status" value="1"/>
</dbReference>
<dbReference type="Gene3D" id="2.40.10.10">
    <property type="entry name" value="Trypsin-like serine proteases"/>
    <property type="match status" value="1"/>
</dbReference>
<protein>
    <submittedName>
        <fullName evidence="6">Serine protease</fullName>
    </submittedName>
</protein>
<keyword evidence="3 6" id="KW-0645">Protease</keyword>
<dbReference type="CDD" id="cd00190">
    <property type="entry name" value="Tryp_SPc"/>
    <property type="match status" value="1"/>
</dbReference>
<evidence type="ECO:0000259" key="5">
    <source>
        <dbReference type="PROSITE" id="PS50240"/>
    </source>
</evidence>
<dbReference type="InterPro" id="IPR009003">
    <property type="entry name" value="Peptidase_S1_PA"/>
</dbReference>
<dbReference type="AlphaFoldDB" id="A0A5B8ILH2"/>
<keyword evidence="3" id="KW-0720">Serine protease</keyword>
<dbReference type="InterPro" id="IPR050430">
    <property type="entry name" value="Peptidase_S1"/>
</dbReference>
<comment type="similarity">
    <text evidence="1">Belongs to the peptidase S1 family.</text>
</comment>
<organism evidence="6 7">
    <name type="scientific">Streptomyces qinzhouensis</name>
    <dbReference type="NCBI Taxonomy" id="2599401"/>
    <lineage>
        <taxon>Bacteria</taxon>
        <taxon>Bacillati</taxon>
        <taxon>Actinomycetota</taxon>
        <taxon>Actinomycetes</taxon>
        <taxon>Kitasatosporales</taxon>
        <taxon>Streptomycetaceae</taxon>
        <taxon>Streptomyces</taxon>
    </lineage>
</organism>
<keyword evidence="7" id="KW-1185">Reference proteome</keyword>
<dbReference type="InterPro" id="IPR001314">
    <property type="entry name" value="Peptidase_S1A"/>
</dbReference>
<evidence type="ECO:0000256" key="1">
    <source>
        <dbReference type="ARBA" id="ARBA00007664"/>
    </source>
</evidence>
<dbReference type="PRINTS" id="PR00722">
    <property type="entry name" value="CHYMOTRYPSIN"/>
</dbReference>
<dbReference type="Proteomes" id="UP000320580">
    <property type="component" value="Chromosome"/>
</dbReference>
<gene>
    <name evidence="6" type="ORF">FQU76_25965</name>
</gene>
<evidence type="ECO:0000313" key="6">
    <source>
        <dbReference type="EMBL" id="QDY79402.1"/>
    </source>
</evidence>
<evidence type="ECO:0000256" key="4">
    <source>
        <dbReference type="SAM" id="SignalP"/>
    </source>
</evidence>
<proteinExistence type="inferred from homology"/>
<sequence length="271" mass="27491">MRPLFVRALTGTLALAATGGVAPLADPVPAAADSVVVGGFPVRVSDTPWVVALASRDRFGGTRAGQFCGGVVIAPTKVMTAAHCLSRTVLGGEVSQVRDLRVIAGRTELTASDGREIAVSGSWVSPAYNPRTNSSDLALLTLADALPESQVIPVAPEGDQAYVPGTAATVFGWGDTEGNGSYATALRAAEVTILADRNCQTAYPGGLSGRYDASTMLCAGDPRGGHDACQGDSGGPLVAHGKLIGLVSWGSGCGKADSPGVYTRVSAVRLP</sequence>
<feature type="domain" description="Peptidase S1" evidence="5">
    <location>
        <begin position="36"/>
        <end position="271"/>
    </location>
</feature>
<evidence type="ECO:0000256" key="3">
    <source>
        <dbReference type="RuleBase" id="RU363034"/>
    </source>
</evidence>
<dbReference type="GO" id="GO:0004252">
    <property type="term" value="F:serine-type endopeptidase activity"/>
    <property type="evidence" value="ECO:0007669"/>
    <property type="project" value="InterPro"/>
</dbReference>
<keyword evidence="4" id="KW-0732">Signal</keyword>
<dbReference type="FunFam" id="2.40.10.10:FF:000002">
    <property type="entry name" value="Transmembrane protease serine"/>
    <property type="match status" value="1"/>
</dbReference>
<evidence type="ECO:0000313" key="7">
    <source>
        <dbReference type="Proteomes" id="UP000320580"/>
    </source>
</evidence>
<dbReference type="OrthoDB" id="1496095at2"/>
<dbReference type="GO" id="GO:0006508">
    <property type="term" value="P:proteolysis"/>
    <property type="evidence" value="ECO:0007669"/>
    <property type="project" value="UniProtKB-KW"/>
</dbReference>